<name>A0A0A9C4H9_ARUDO</name>
<sequence length="225" mass="23866">MVKDGKGRTTDPSNSAAPPSACFRSDGFLGMRGSQIEPHLLINPGCSGEFLADSIFVNLPGSLAVLTWLSICIFPVHKAPIVAVTARCRPCSKVRLRQKSPQIGPLDMLVLLPPFPGRAVAGTAVDEPVSLVSIYLQHCPSPFLQCLTLLRWFLDEVELENVVPPGSWVTICFLQPPDCGGAHSPLLRGCCSCSPSITLLSDDNQLAATSLVLSAHHGGDRDGGG</sequence>
<accession>A0A0A9C4H9</accession>
<evidence type="ECO:0000313" key="1">
    <source>
        <dbReference type="EMBL" id="JAD70481.1"/>
    </source>
</evidence>
<dbReference type="AlphaFoldDB" id="A0A0A9C4H9"/>
<reference evidence="1" key="2">
    <citation type="journal article" date="2015" name="Data Brief">
        <title>Shoot transcriptome of the giant reed, Arundo donax.</title>
        <authorList>
            <person name="Barrero R.A."/>
            <person name="Guerrero F.D."/>
            <person name="Moolhuijzen P."/>
            <person name="Goolsby J.A."/>
            <person name="Tidwell J."/>
            <person name="Bellgard S.E."/>
            <person name="Bellgard M.I."/>
        </authorList>
    </citation>
    <scope>NUCLEOTIDE SEQUENCE</scope>
    <source>
        <tissue evidence="1">Shoot tissue taken approximately 20 cm above the soil surface</tissue>
    </source>
</reference>
<proteinExistence type="predicted"/>
<protein>
    <submittedName>
        <fullName evidence="1">Uncharacterized protein</fullName>
    </submittedName>
</protein>
<reference evidence="1" key="1">
    <citation type="submission" date="2014-09" db="EMBL/GenBank/DDBJ databases">
        <authorList>
            <person name="Magalhaes I.L.F."/>
            <person name="Oliveira U."/>
            <person name="Santos F.R."/>
            <person name="Vidigal T.H.D.A."/>
            <person name="Brescovit A.D."/>
            <person name="Santos A.J."/>
        </authorList>
    </citation>
    <scope>NUCLEOTIDE SEQUENCE</scope>
    <source>
        <tissue evidence="1">Shoot tissue taken approximately 20 cm above the soil surface</tissue>
    </source>
</reference>
<dbReference type="EMBL" id="GBRH01227414">
    <property type="protein sequence ID" value="JAD70481.1"/>
    <property type="molecule type" value="Transcribed_RNA"/>
</dbReference>
<organism evidence="1">
    <name type="scientific">Arundo donax</name>
    <name type="common">Giant reed</name>
    <name type="synonym">Donax arundinaceus</name>
    <dbReference type="NCBI Taxonomy" id="35708"/>
    <lineage>
        <taxon>Eukaryota</taxon>
        <taxon>Viridiplantae</taxon>
        <taxon>Streptophyta</taxon>
        <taxon>Embryophyta</taxon>
        <taxon>Tracheophyta</taxon>
        <taxon>Spermatophyta</taxon>
        <taxon>Magnoliopsida</taxon>
        <taxon>Liliopsida</taxon>
        <taxon>Poales</taxon>
        <taxon>Poaceae</taxon>
        <taxon>PACMAD clade</taxon>
        <taxon>Arundinoideae</taxon>
        <taxon>Arundineae</taxon>
        <taxon>Arundo</taxon>
    </lineage>
</organism>